<evidence type="ECO:0000256" key="3">
    <source>
        <dbReference type="ARBA" id="ARBA00006263"/>
    </source>
</evidence>
<dbReference type="STRING" id="926561.GCA_000379025_00452"/>
<proteinExistence type="inferred from homology"/>
<dbReference type="HAMAP" id="MF_00024">
    <property type="entry name" value="CobD_CbiB"/>
    <property type="match status" value="1"/>
</dbReference>
<evidence type="ECO:0000256" key="9">
    <source>
        <dbReference type="HAMAP-Rule" id="MF_00024"/>
    </source>
</evidence>
<evidence type="ECO:0000256" key="1">
    <source>
        <dbReference type="ARBA" id="ARBA00004651"/>
    </source>
</evidence>
<dbReference type="GO" id="GO:0048472">
    <property type="term" value="F:threonine-phosphate decarboxylase activity"/>
    <property type="evidence" value="ECO:0007669"/>
    <property type="project" value="InterPro"/>
</dbReference>
<dbReference type="UniPathway" id="UPA00148"/>
<feature type="transmembrane region" description="Helical" evidence="9">
    <location>
        <begin position="204"/>
        <end position="223"/>
    </location>
</feature>
<evidence type="ECO:0000256" key="8">
    <source>
        <dbReference type="ARBA" id="ARBA00023136"/>
    </source>
</evidence>
<gene>
    <name evidence="9" type="primary">cobD</name>
    <name evidence="10" type="ORF">C7959_104119</name>
</gene>
<dbReference type="GO" id="GO:0005886">
    <property type="term" value="C:plasma membrane"/>
    <property type="evidence" value="ECO:0007669"/>
    <property type="project" value="UniProtKB-SubCell"/>
</dbReference>
<feature type="transmembrane region" description="Helical" evidence="9">
    <location>
        <begin position="296"/>
        <end position="315"/>
    </location>
</feature>
<accession>A0A4V3GYJ6</accession>
<keyword evidence="4 9" id="KW-1003">Cell membrane</keyword>
<dbReference type="AlphaFoldDB" id="A0A4V3GYJ6"/>
<keyword evidence="7 9" id="KW-1133">Transmembrane helix</keyword>
<name>A0A4V3GYJ6_9FIRM</name>
<dbReference type="Pfam" id="PF03186">
    <property type="entry name" value="CobD_Cbib"/>
    <property type="match status" value="1"/>
</dbReference>
<comment type="function">
    <text evidence="9">Converts cobyric acid to cobinamide by the addition of aminopropanol on the F carboxylic group.</text>
</comment>
<organism evidence="10 11">
    <name type="scientific">Orenia marismortui</name>
    <dbReference type="NCBI Taxonomy" id="46469"/>
    <lineage>
        <taxon>Bacteria</taxon>
        <taxon>Bacillati</taxon>
        <taxon>Bacillota</taxon>
        <taxon>Clostridia</taxon>
        <taxon>Halanaerobiales</taxon>
        <taxon>Halobacteroidaceae</taxon>
        <taxon>Orenia</taxon>
    </lineage>
</organism>
<evidence type="ECO:0000313" key="10">
    <source>
        <dbReference type="EMBL" id="TDX52991.1"/>
    </source>
</evidence>
<comment type="caution">
    <text evidence="10">The sequence shown here is derived from an EMBL/GenBank/DDBJ whole genome shotgun (WGS) entry which is preliminary data.</text>
</comment>
<dbReference type="GO" id="GO:0009236">
    <property type="term" value="P:cobalamin biosynthetic process"/>
    <property type="evidence" value="ECO:0007669"/>
    <property type="project" value="UniProtKB-UniRule"/>
</dbReference>
<comment type="subcellular location">
    <subcellularLocation>
        <location evidence="1 9">Cell membrane</location>
        <topology evidence="1 9">Multi-pass membrane protein</topology>
    </subcellularLocation>
</comment>
<evidence type="ECO:0000256" key="4">
    <source>
        <dbReference type="ARBA" id="ARBA00022475"/>
    </source>
</evidence>
<feature type="transmembrane region" description="Helical" evidence="9">
    <location>
        <begin position="55"/>
        <end position="73"/>
    </location>
</feature>
<keyword evidence="11" id="KW-1185">Reference proteome</keyword>
<comment type="pathway">
    <text evidence="2 9">Cofactor biosynthesis; adenosylcobalamin biosynthesis.</text>
</comment>
<keyword evidence="6 9" id="KW-0812">Transmembrane</keyword>
<dbReference type="NCBIfam" id="TIGR00380">
    <property type="entry name" value="cobal_cbiB"/>
    <property type="match status" value="1"/>
</dbReference>
<dbReference type="InterPro" id="IPR004485">
    <property type="entry name" value="Cobalamin_biosynth_CobD/CbiB"/>
</dbReference>
<evidence type="ECO:0000256" key="5">
    <source>
        <dbReference type="ARBA" id="ARBA00022573"/>
    </source>
</evidence>
<reference evidence="10 11" key="1">
    <citation type="submission" date="2019-03" db="EMBL/GenBank/DDBJ databases">
        <title>Subsurface microbial communities from deep shales in Ohio and West Virginia, USA.</title>
        <authorList>
            <person name="Wrighton K."/>
        </authorList>
    </citation>
    <scope>NUCLEOTIDE SEQUENCE [LARGE SCALE GENOMIC DNA]</scope>
    <source>
        <strain evidence="10 11">MSL 6dP</strain>
    </source>
</reference>
<evidence type="ECO:0000256" key="2">
    <source>
        <dbReference type="ARBA" id="ARBA00004953"/>
    </source>
</evidence>
<dbReference type="EMBL" id="SOEG01000004">
    <property type="protein sequence ID" value="TDX52991.1"/>
    <property type="molecule type" value="Genomic_DNA"/>
</dbReference>
<feature type="transmembrane region" description="Helical" evidence="9">
    <location>
        <begin position="79"/>
        <end position="98"/>
    </location>
</feature>
<keyword evidence="8 9" id="KW-0472">Membrane</keyword>
<sequence length="317" mass="35627">MNLYLLLMAVLIDIVIGDPNCYPHPVIIIGRGISILERILRKFCRDRLSERISGFVLVVIIIVGSYLVTKWIIDYAYQINYYLGLIVNLFLLSTTIAIKGLGQAGKNIYQPLVADNLNLARSRLDWIVGRDTDNLDEGEIIRATIETIAENTSDGIIAPLFYIIIGAAPLAMAYKAVNTLDSMLGYKNEKYRYFGWAAARIDDIANFIPARITAFLFVIASLINRSDWTGAIKIISRDAKKHPSPNAGFPEGAVAGALGIRLGGRNYYHGRESFRAYLGEAKVEFDKKQIKETISLMYWNVGLFLIIYYLFKLIIDN</sequence>
<feature type="transmembrane region" description="Helical" evidence="9">
    <location>
        <begin position="156"/>
        <end position="177"/>
    </location>
</feature>
<dbReference type="PANTHER" id="PTHR34308">
    <property type="entry name" value="COBALAMIN BIOSYNTHESIS PROTEIN CBIB"/>
    <property type="match status" value="1"/>
</dbReference>
<evidence type="ECO:0000313" key="11">
    <source>
        <dbReference type="Proteomes" id="UP000295832"/>
    </source>
</evidence>
<evidence type="ECO:0000256" key="6">
    <source>
        <dbReference type="ARBA" id="ARBA00022692"/>
    </source>
</evidence>
<dbReference type="GO" id="GO:0015420">
    <property type="term" value="F:ABC-type vitamin B12 transporter activity"/>
    <property type="evidence" value="ECO:0007669"/>
    <property type="project" value="UniProtKB-UniRule"/>
</dbReference>
<dbReference type="RefSeq" id="WP_134115247.1">
    <property type="nucleotide sequence ID" value="NZ_SOEG01000004.1"/>
</dbReference>
<comment type="similarity">
    <text evidence="3 9">Belongs to the CobD/CbiB family.</text>
</comment>
<dbReference type="PANTHER" id="PTHR34308:SF1">
    <property type="entry name" value="COBALAMIN BIOSYNTHESIS PROTEIN CBIB"/>
    <property type="match status" value="1"/>
</dbReference>
<protein>
    <recommendedName>
        <fullName evidence="9">Cobalamin biosynthesis protein CobD</fullName>
    </recommendedName>
</protein>
<keyword evidence="5 9" id="KW-0169">Cobalamin biosynthesis</keyword>
<dbReference type="Proteomes" id="UP000295832">
    <property type="component" value="Unassembled WGS sequence"/>
</dbReference>
<evidence type="ECO:0000256" key="7">
    <source>
        <dbReference type="ARBA" id="ARBA00022989"/>
    </source>
</evidence>